<dbReference type="GO" id="GO:0008081">
    <property type="term" value="F:phosphoric diester hydrolase activity"/>
    <property type="evidence" value="ECO:0007669"/>
    <property type="project" value="TreeGrafter"/>
</dbReference>
<keyword evidence="7" id="KW-1185">Reference proteome</keyword>
<dbReference type="EMBL" id="KZ302053">
    <property type="protein sequence ID" value="PFH48696.1"/>
    <property type="molecule type" value="Genomic_DNA"/>
</dbReference>
<dbReference type="InterPro" id="IPR008139">
    <property type="entry name" value="SaposinB_dom"/>
</dbReference>
<dbReference type="AlphaFoldDB" id="A0A2A9NLR6"/>
<evidence type="ECO:0000313" key="6">
    <source>
        <dbReference type="EMBL" id="PFH48696.1"/>
    </source>
</evidence>
<dbReference type="Proteomes" id="UP000242287">
    <property type="component" value="Unassembled WGS sequence"/>
</dbReference>
<feature type="domain" description="Saposin B-type" evidence="5">
    <location>
        <begin position="35"/>
        <end position="128"/>
    </location>
</feature>
<sequence length="475" mass="53262">MKLPELKFWAFFGIIWSTTFVSASIVDDIIDAPENAVDCASCHSLLAALQDPARRGDSIFSDIYICAQDHECMDKICIALLVQDDDVCEGMISRQGPIVAHDLREIKSSGQTATKLCAALLGLCQPPDINPFTVSFPRLTPLHPKKFISRGRTPFQVVHFSGVHIDRQYTVTRSQVCCRNYPDHTGPIITPAGPFGSRLCDTPTPLIHESSPVDAFPRNTTDGISNQWLFDAENEGWSEWLDSVALDQVIHMSGSYSRVVPGTNLRIISLNDIYWYKHNFWLYDDDEQQPDPNGILAFTRVWIIAHVPLGHSDALYDQSNCFNQIVQRYHNTIAGQFYGHTHKDRFAVGYSDYAHQSAATANSIGWIAPSITPREANSAFKVYDVDPDTYEIMDAKVFVSDLADPTFQTNRLRAKESLNPAFWHKVTEAFATNDTAFQMYRMFEKRGTGVTACDADCKTGVICQLRALRSKNNCV</sequence>
<dbReference type="PANTHER" id="PTHR10340:SF34">
    <property type="entry name" value="SPHINGOMYELIN PHOSPHODIESTERASE"/>
    <property type="match status" value="1"/>
</dbReference>
<proteinExistence type="predicted"/>
<dbReference type="SUPFAM" id="SSF56300">
    <property type="entry name" value="Metallo-dependent phosphatases"/>
    <property type="match status" value="1"/>
</dbReference>
<dbReference type="PANTHER" id="PTHR10340">
    <property type="entry name" value="SPHINGOMYELIN PHOSPHODIESTERASE"/>
    <property type="match status" value="1"/>
</dbReference>
<protein>
    <recommendedName>
        <fullName evidence="5">Saposin B-type domain-containing protein</fullName>
    </recommendedName>
</protein>
<feature type="signal peptide" evidence="4">
    <location>
        <begin position="1"/>
        <end position="23"/>
    </location>
</feature>
<accession>A0A2A9NLR6</accession>
<gene>
    <name evidence="6" type="ORF">AMATHDRAFT_81654</name>
</gene>
<evidence type="ECO:0000256" key="4">
    <source>
        <dbReference type="SAM" id="SignalP"/>
    </source>
</evidence>
<organism evidence="6 7">
    <name type="scientific">Amanita thiersii Skay4041</name>
    <dbReference type="NCBI Taxonomy" id="703135"/>
    <lineage>
        <taxon>Eukaryota</taxon>
        <taxon>Fungi</taxon>
        <taxon>Dikarya</taxon>
        <taxon>Basidiomycota</taxon>
        <taxon>Agaricomycotina</taxon>
        <taxon>Agaricomycetes</taxon>
        <taxon>Agaricomycetidae</taxon>
        <taxon>Agaricales</taxon>
        <taxon>Pluteineae</taxon>
        <taxon>Amanitaceae</taxon>
        <taxon>Amanita</taxon>
    </lineage>
</organism>
<reference evidence="6 7" key="1">
    <citation type="submission" date="2014-02" db="EMBL/GenBank/DDBJ databases">
        <title>Transposable element dynamics among asymbiotic and ectomycorrhizal Amanita fungi.</title>
        <authorList>
            <consortium name="DOE Joint Genome Institute"/>
            <person name="Hess J."/>
            <person name="Skrede I."/>
            <person name="Wolfe B."/>
            <person name="LaButti K."/>
            <person name="Ohm R.A."/>
            <person name="Grigoriev I.V."/>
            <person name="Pringle A."/>
        </authorList>
    </citation>
    <scope>NUCLEOTIDE SEQUENCE [LARGE SCALE GENOMIC DNA]</scope>
    <source>
        <strain evidence="6 7">SKay4041</strain>
    </source>
</reference>
<dbReference type="InterPro" id="IPR029052">
    <property type="entry name" value="Metallo-depent_PP-like"/>
</dbReference>
<name>A0A2A9NLR6_9AGAR</name>
<evidence type="ECO:0000259" key="5">
    <source>
        <dbReference type="PROSITE" id="PS50015"/>
    </source>
</evidence>
<dbReference type="PROSITE" id="PS50015">
    <property type="entry name" value="SAP_B"/>
    <property type="match status" value="1"/>
</dbReference>
<feature type="chain" id="PRO_5013219345" description="Saposin B-type domain-containing protein" evidence="4">
    <location>
        <begin position="24"/>
        <end position="475"/>
    </location>
</feature>
<keyword evidence="2" id="KW-1015">Disulfide bond</keyword>
<evidence type="ECO:0000313" key="7">
    <source>
        <dbReference type="Proteomes" id="UP000242287"/>
    </source>
</evidence>
<keyword evidence="3" id="KW-0325">Glycoprotein</keyword>
<dbReference type="STRING" id="703135.A0A2A9NLR6"/>
<evidence type="ECO:0000256" key="3">
    <source>
        <dbReference type="ARBA" id="ARBA00023180"/>
    </source>
</evidence>
<keyword evidence="4" id="KW-0732">Signal</keyword>
<dbReference type="GO" id="GO:0005615">
    <property type="term" value="C:extracellular space"/>
    <property type="evidence" value="ECO:0007669"/>
    <property type="project" value="TreeGrafter"/>
</dbReference>
<evidence type="ECO:0000256" key="1">
    <source>
        <dbReference type="ARBA" id="ARBA00022801"/>
    </source>
</evidence>
<evidence type="ECO:0000256" key="2">
    <source>
        <dbReference type="ARBA" id="ARBA00023157"/>
    </source>
</evidence>
<dbReference type="OrthoDB" id="282973at2759"/>
<keyword evidence="1" id="KW-0378">Hydrolase</keyword>